<dbReference type="Pfam" id="PF07690">
    <property type="entry name" value="MFS_1"/>
    <property type="match status" value="1"/>
</dbReference>
<dbReference type="Gene3D" id="1.20.1250.20">
    <property type="entry name" value="MFS general substrate transporter like domains"/>
    <property type="match status" value="2"/>
</dbReference>
<accession>A0A974NEJ4</accession>
<name>A0A974NEJ4_9GAMM</name>
<dbReference type="Proteomes" id="UP000595278">
    <property type="component" value="Chromosome"/>
</dbReference>
<dbReference type="PANTHER" id="PTHR43791">
    <property type="entry name" value="PERMEASE-RELATED"/>
    <property type="match status" value="1"/>
</dbReference>
<dbReference type="PROSITE" id="PS50850">
    <property type="entry name" value="MFS"/>
    <property type="match status" value="1"/>
</dbReference>
<feature type="domain" description="Major facilitator superfamily (MFS) profile" evidence="8">
    <location>
        <begin position="20"/>
        <end position="426"/>
    </location>
</feature>
<keyword evidence="6 7" id="KW-0472">Membrane</keyword>
<feature type="transmembrane region" description="Helical" evidence="7">
    <location>
        <begin position="280"/>
        <end position="298"/>
    </location>
</feature>
<keyword evidence="10" id="KW-1185">Reference proteome</keyword>
<keyword evidence="2" id="KW-0813">Transport</keyword>
<feature type="transmembrane region" description="Helical" evidence="7">
    <location>
        <begin position="402"/>
        <end position="421"/>
    </location>
</feature>
<dbReference type="InterPro" id="IPR011701">
    <property type="entry name" value="MFS"/>
</dbReference>
<evidence type="ECO:0000256" key="7">
    <source>
        <dbReference type="SAM" id="Phobius"/>
    </source>
</evidence>
<proteinExistence type="predicted"/>
<keyword evidence="3 7" id="KW-0812">Transmembrane</keyword>
<dbReference type="GO" id="GO:0022857">
    <property type="term" value="F:transmembrane transporter activity"/>
    <property type="evidence" value="ECO:0007669"/>
    <property type="project" value="InterPro"/>
</dbReference>
<feature type="transmembrane region" description="Helical" evidence="7">
    <location>
        <begin position="111"/>
        <end position="132"/>
    </location>
</feature>
<dbReference type="FunFam" id="1.20.1250.20:FF:000018">
    <property type="entry name" value="MFS transporter permease"/>
    <property type="match status" value="1"/>
</dbReference>
<evidence type="ECO:0000256" key="5">
    <source>
        <dbReference type="ARBA" id="ARBA00022989"/>
    </source>
</evidence>
<feature type="transmembrane region" description="Helical" evidence="7">
    <location>
        <begin position="179"/>
        <end position="201"/>
    </location>
</feature>
<dbReference type="AlphaFoldDB" id="A0A974NEJ4"/>
<feature type="transmembrane region" description="Helical" evidence="7">
    <location>
        <begin position="244"/>
        <end position="260"/>
    </location>
</feature>
<feature type="transmembrane region" description="Helical" evidence="7">
    <location>
        <begin position="86"/>
        <end position="105"/>
    </location>
</feature>
<dbReference type="InterPro" id="IPR036259">
    <property type="entry name" value="MFS_trans_sf"/>
</dbReference>
<evidence type="ECO:0000256" key="4">
    <source>
        <dbReference type="ARBA" id="ARBA00022797"/>
    </source>
</evidence>
<dbReference type="SUPFAM" id="SSF103473">
    <property type="entry name" value="MFS general substrate transporter"/>
    <property type="match status" value="1"/>
</dbReference>
<feature type="transmembrane region" description="Helical" evidence="7">
    <location>
        <begin position="144"/>
        <end position="167"/>
    </location>
</feature>
<evidence type="ECO:0000313" key="10">
    <source>
        <dbReference type="Proteomes" id="UP000595278"/>
    </source>
</evidence>
<evidence type="ECO:0000313" key="9">
    <source>
        <dbReference type="EMBL" id="QQP85180.1"/>
    </source>
</evidence>
<evidence type="ECO:0000256" key="6">
    <source>
        <dbReference type="ARBA" id="ARBA00023136"/>
    </source>
</evidence>
<dbReference type="RefSeq" id="WP_201091472.1">
    <property type="nucleotide sequence ID" value="NZ_CP067393.1"/>
</dbReference>
<keyword evidence="4" id="KW-0058">Aromatic hydrocarbons catabolism</keyword>
<evidence type="ECO:0000256" key="3">
    <source>
        <dbReference type="ARBA" id="ARBA00022692"/>
    </source>
</evidence>
<feature type="transmembrane region" description="Helical" evidence="7">
    <location>
        <begin position="53"/>
        <end position="74"/>
    </location>
</feature>
<organism evidence="9 10">
    <name type="scientific">Entomomonas asaccharolytica</name>
    <dbReference type="NCBI Taxonomy" id="2785331"/>
    <lineage>
        <taxon>Bacteria</taxon>
        <taxon>Pseudomonadati</taxon>
        <taxon>Pseudomonadota</taxon>
        <taxon>Gammaproteobacteria</taxon>
        <taxon>Pseudomonadales</taxon>
        <taxon>Pseudomonadaceae</taxon>
        <taxon>Entomomonas</taxon>
    </lineage>
</organism>
<gene>
    <name evidence="9" type="ORF">JHT90_12430</name>
</gene>
<dbReference type="CDD" id="cd17319">
    <property type="entry name" value="MFS_ExuT_GudP_like"/>
    <property type="match status" value="1"/>
</dbReference>
<feature type="transmembrane region" description="Helical" evidence="7">
    <location>
        <begin position="12"/>
        <end position="33"/>
    </location>
</feature>
<comment type="subcellular location">
    <subcellularLocation>
        <location evidence="1">Membrane</location>
        <topology evidence="1">Multi-pass membrane protein</topology>
    </subcellularLocation>
</comment>
<dbReference type="EMBL" id="CP067393">
    <property type="protein sequence ID" value="QQP85180.1"/>
    <property type="molecule type" value="Genomic_DNA"/>
</dbReference>
<dbReference type="InterPro" id="IPR020846">
    <property type="entry name" value="MFS_dom"/>
</dbReference>
<feature type="transmembrane region" description="Helical" evidence="7">
    <location>
        <begin position="310"/>
        <end position="329"/>
    </location>
</feature>
<protein>
    <submittedName>
        <fullName evidence="9">MFS transporter</fullName>
    </submittedName>
</protein>
<feature type="transmembrane region" description="Helical" evidence="7">
    <location>
        <begin position="367"/>
        <end position="390"/>
    </location>
</feature>
<dbReference type="KEGG" id="eaz:JHT90_12430"/>
<evidence type="ECO:0000256" key="1">
    <source>
        <dbReference type="ARBA" id="ARBA00004141"/>
    </source>
</evidence>
<feature type="transmembrane region" description="Helical" evidence="7">
    <location>
        <begin position="335"/>
        <end position="355"/>
    </location>
</feature>
<dbReference type="PANTHER" id="PTHR43791:SF36">
    <property type="entry name" value="TRANSPORTER, PUTATIVE (AFU_ORTHOLOGUE AFUA_6G08340)-RELATED"/>
    <property type="match status" value="1"/>
</dbReference>
<keyword evidence="5 7" id="KW-1133">Transmembrane helix</keyword>
<reference evidence="9 10" key="1">
    <citation type="submission" date="2021-01" db="EMBL/GenBank/DDBJ databases">
        <title>Entomomonas sp. F2A isolated from a house cricket (Acheta domesticus).</title>
        <authorList>
            <person name="Spergser J."/>
            <person name="Busse H.-J."/>
        </authorList>
    </citation>
    <scope>NUCLEOTIDE SEQUENCE [LARGE SCALE GENOMIC DNA]</scope>
    <source>
        <strain evidence="9 10">F2A</strain>
    </source>
</reference>
<dbReference type="GO" id="GO:0005886">
    <property type="term" value="C:plasma membrane"/>
    <property type="evidence" value="ECO:0007669"/>
    <property type="project" value="TreeGrafter"/>
</dbReference>
<evidence type="ECO:0000256" key="2">
    <source>
        <dbReference type="ARBA" id="ARBA00022448"/>
    </source>
</evidence>
<evidence type="ECO:0000259" key="8">
    <source>
        <dbReference type="PROSITE" id="PS50850"/>
    </source>
</evidence>
<sequence length="432" mass="48180">MNTNIQPVSDKVVRNITLRLIPLLLICYIFAHLDRVNIGFAKDSMSLDLGLTHTMYGTGAGLFFIAYMLFGVPSNMMLEKFGPRRWIALIMVIWGLLSTATMFISNHIEFYILRFLLGVAEAGFFPGILIYINRWFPSRRRGKITAMFTLAVPLASVLGAPISGWIIDYFHGSSGLHGWQWMFLLEGLPVVLLGIVIMFYLPDHYKKVKWLTDEEKQQLAYEQQHEESAKTNMPLLAFIKDTKLWLLFGIYFAVMLGINANNFWMPNLIKSSGVETETTVGLLTPFCWGLSCIFMILTGMSADRHNERRWHLIVPLLMAAIGFIGTGMFTHSTVLVVTFLSISIMGAATALPMFWQIPPMFLTSKDAIAGIALVSSLGNLAGFLAPYLIGWVKDMTGGSPSIGLYILALLIVCGAGLVLLIKPPKQPISYPH</sequence>